<proteinExistence type="predicted"/>
<protein>
    <submittedName>
        <fullName evidence="1">Uncharacterized protein</fullName>
    </submittedName>
</protein>
<sequence length="29" mass="3412">MLFYGMLLEKFSSSCIINAFNVFSIQFNF</sequence>
<reference evidence="1" key="2">
    <citation type="journal article" date="2015" name="Fish Shellfish Immunol.">
        <title>Early steps in the European eel (Anguilla anguilla)-Vibrio vulnificus interaction in the gills: Role of the RtxA13 toxin.</title>
        <authorList>
            <person name="Callol A."/>
            <person name="Pajuelo D."/>
            <person name="Ebbesson L."/>
            <person name="Teles M."/>
            <person name="MacKenzie S."/>
            <person name="Amaro C."/>
        </authorList>
    </citation>
    <scope>NUCLEOTIDE SEQUENCE</scope>
</reference>
<name>A0A0E9T1H1_ANGAN</name>
<dbReference type="AlphaFoldDB" id="A0A0E9T1H1"/>
<dbReference type="EMBL" id="GBXM01061141">
    <property type="protein sequence ID" value="JAH47436.1"/>
    <property type="molecule type" value="Transcribed_RNA"/>
</dbReference>
<accession>A0A0E9T1H1</accession>
<evidence type="ECO:0000313" key="1">
    <source>
        <dbReference type="EMBL" id="JAH47436.1"/>
    </source>
</evidence>
<organism evidence="1">
    <name type="scientific">Anguilla anguilla</name>
    <name type="common">European freshwater eel</name>
    <name type="synonym">Muraena anguilla</name>
    <dbReference type="NCBI Taxonomy" id="7936"/>
    <lineage>
        <taxon>Eukaryota</taxon>
        <taxon>Metazoa</taxon>
        <taxon>Chordata</taxon>
        <taxon>Craniata</taxon>
        <taxon>Vertebrata</taxon>
        <taxon>Euteleostomi</taxon>
        <taxon>Actinopterygii</taxon>
        <taxon>Neopterygii</taxon>
        <taxon>Teleostei</taxon>
        <taxon>Anguilliformes</taxon>
        <taxon>Anguillidae</taxon>
        <taxon>Anguilla</taxon>
    </lineage>
</organism>
<reference evidence="1" key="1">
    <citation type="submission" date="2014-11" db="EMBL/GenBank/DDBJ databases">
        <authorList>
            <person name="Amaro Gonzalez C."/>
        </authorList>
    </citation>
    <scope>NUCLEOTIDE SEQUENCE</scope>
</reference>